<feature type="region of interest" description="Disordered" evidence="3">
    <location>
        <begin position="289"/>
        <end position="310"/>
    </location>
</feature>
<dbReference type="PANTHER" id="PTHR32099">
    <property type="entry name" value="CYSTEINE-RICH REPEAT SECRETORY PROTEIN"/>
    <property type="match status" value="1"/>
</dbReference>
<evidence type="ECO:0000256" key="2">
    <source>
        <dbReference type="ARBA" id="ARBA00022737"/>
    </source>
</evidence>
<name>A0ABC8UXE7_9AQUA</name>
<comment type="caution">
    <text evidence="5">The sequence shown here is derived from an EMBL/GenBank/DDBJ whole genome shotgun (WGS) entry which is preliminary data.</text>
</comment>
<dbReference type="AlphaFoldDB" id="A0ABC8UXE7"/>
<protein>
    <recommendedName>
        <fullName evidence="4">Gnk2-homologous domain-containing protein</fullName>
    </recommendedName>
</protein>
<feature type="non-terminal residue" evidence="5">
    <location>
        <position position="1"/>
    </location>
</feature>
<accession>A0ABC8UXE7</accession>
<dbReference type="InterPro" id="IPR002902">
    <property type="entry name" value="GNK2"/>
</dbReference>
<keyword evidence="1" id="KW-0732">Signal</keyword>
<reference evidence="5 6" key="1">
    <citation type="submission" date="2024-02" db="EMBL/GenBank/DDBJ databases">
        <authorList>
            <person name="Vignale AGUSTIN F."/>
            <person name="Sosa J E."/>
            <person name="Modenutti C."/>
        </authorList>
    </citation>
    <scope>NUCLEOTIDE SEQUENCE [LARGE SCALE GENOMIC DNA]</scope>
</reference>
<dbReference type="Pfam" id="PF01657">
    <property type="entry name" value="Stress-antifung"/>
    <property type="match status" value="2"/>
</dbReference>
<feature type="domain" description="Gnk2-homologous" evidence="4">
    <location>
        <begin position="65"/>
        <end position="168"/>
    </location>
</feature>
<dbReference type="EMBL" id="CAUOFW020009424">
    <property type="protein sequence ID" value="CAK9185756.1"/>
    <property type="molecule type" value="Genomic_DNA"/>
</dbReference>
<dbReference type="Gene3D" id="3.30.430.20">
    <property type="entry name" value="Gnk2 domain, C-X8-C-X2-C motif"/>
    <property type="match status" value="2"/>
</dbReference>
<evidence type="ECO:0000313" key="5">
    <source>
        <dbReference type="EMBL" id="CAK9185756.1"/>
    </source>
</evidence>
<dbReference type="FunFam" id="3.30.430.20:FF:000002">
    <property type="entry name" value="Cysteine-rich receptor-like protein kinase 10"/>
    <property type="match status" value="1"/>
</dbReference>
<evidence type="ECO:0000313" key="6">
    <source>
        <dbReference type="Proteomes" id="UP001642360"/>
    </source>
</evidence>
<keyword evidence="6" id="KW-1185">Reference proteome</keyword>
<feature type="domain" description="Gnk2-homologous" evidence="4">
    <location>
        <begin position="175"/>
        <end position="287"/>
    </location>
</feature>
<feature type="compositionally biased region" description="Polar residues" evidence="3">
    <location>
        <begin position="296"/>
        <end position="310"/>
    </location>
</feature>
<dbReference type="Proteomes" id="UP001642360">
    <property type="component" value="Unassembled WGS sequence"/>
</dbReference>
<dbReference type="CDD" id="cd23509">
    <property type="entry name" value="Gnk2-like"/>
    <property type="match status" value="2"/>
</dbReference>
<keyword evidence="2" id="KW-0677">Repeat</keyword>
<sequence>HSLKYRYIPTSPHKKRCSSSTHSNSMSYMTTLNNVSKALVVLTSLWLLILNAEAAPSFFYHLCSNTPTNTPINATTNTPNSTFQSNLNLLLSDLSSNSTHKWFYNASVGNDASSPAYGLFLCRGDVTIDVCNDCVVTAGKDIVHRCPRKEVAYIWYDECMLHYNNRFFFASLDATPIELFRWSGYDVREPNRFAQVLGGIMDDLATRASSDQPLDDENVTRFATGEANFTSLQTIYGLLQCTPDLSKFDCNRCLRMSIAILADCCNAKIGARVLHPNCNLMYPFYRSTAREPPPTRATSSGGKTSNQTPI</sequence>
<dbReference type="PROSITE" id="PS51473">
    <property type="entry name" value="GNK2"/>
    <property type="match status" value="2"/>
</dbReference>
<gene>
    <name evidence="5" type="ORF">ILEXP_LOCUS56179</name>
</gene>
<evidence type="ECO:0000256" key="3">
    <source>
        <dbReference type="SAM" id="MobiDB-lite"/>
    </source>
</evidence>
<evidence type="ECO:0000256" key="1">
    <source>
        <dbReference type="ARBA" id="ARBA00022729"/>
    </source>
</evidence>
<dbReference type="InterPro" id="IPR038408">
    <property type="entry name" value="GNK2_sf"/>
</dbReference>
<dbReference type="FunFam" id="3.30.430.20:FF:000003">
    <property type="entry name" value="Cysteine-rich RLK (RECEPTOR-like protein kinase) 10"/>
    <property type="match status" value="1"/>
</dbReference>
<proteinExistence type="predicted"/>
<evidence type="ECO:0000259" key="4">
    <source>
        <dbReference type="PROSITE" id="PS51473"/>
    </source>
</evidence>
<organism evidence="5 6">
    <name type="scientific">Ilex paraguariensis</name>
    <name type="common">yerba mate</name>
    <dbReference type="NCBI Taxonomy" id="185542"/>
    <lineage>
        <taxon>Eukaryota</taxon>
        <taxon>Viridiplantae</taxon>
        <taxon>Streptophyta</taxon>
        <taxon>Embryophyta</taxon>
        <taxon>Tracheophyta</taxon>
        <taxon>Spermatophyta</taxon>
        <taxon>Magnoliopsida</taxon>
        <taxon>eudicotyledons</taxon>
        <taxon>Gunneridae</taxon>
        <taxon>Pentapetalae</taxon>
        <taxon>asterids</taxon>
        <taxon>campanulids</taxon>
        <taxon>Aquifoliales</taxon>
        <taxon>Aquifoliaceae</taxon>
        <taxon>Ilex</taxon>
    </lineage>
</organism>
<dbReference type="PANTHER" id="PTHR32099:SF42">
    <property type="entry name" value="CYSTEINE-RICH RECEPTOR-LIKE PROTEIN KINASE 9-RELATED"/>
    <property type="match status" value="1"/>
</dbReference>